<organism evidence="1">
    <name type="scientific">Aegilops tauschii</name>
    <name type="common">Tausch's goatgrass</name>
    <name type="synonym">Aegilops squarrosa</name>
    <dbReference type="NCBI Taxonomy" id="37682"/>
    <lineage>
        <taxon>Eukaryota</taxon>
        <taxon>Viridiplantae</taxon>
        <taxon>Streptophyta</taxon>
        <taxon>Embryophyta</taxon>
        <taxon>Tracheophyta</taxon>
        <taxon>Spermatophyta</taxon>
        <taxon>Magnoliopsida</taxon>
        <taxon>Liliopsida</taxon>
        <taxon>Poales</taxon>
        <taxon>Poaceae</taxon>
        <taxon>BOP clade</taxon>
        <taxon>Pooideae</taxon>
        <taxon>Triticodae</taxon>
        <taxon>Triticeae</taxon>
        <taxon>Triticinae</taxon>
        <taxon>Aegilops</taxon>
    </lineage>
</organism>
<evidence type="ECO:0000313" key="1">
    <source>
        <dbReference type="EnsemblPlants" id="EMT01563"/>
    </source>
</evidence>
<name>N1QST8_AEGTA</name>
<accession>N1QST8</accession>
<proteinExistence type="predicted"/>
<reference evidence="1" key="1">
    <citation type="submission" date="2015-06" db="UniProtKB">
        <authorList>
            <consortium name="EnsemblPlants"/>
        </authorList>
    </citation>
    <scope>IDENTIFICATION</scope>
</reference>
<sequence length="54" mass="5727">MEYGNDGNKPYAHDQNSIWGHLAPSSLISVELKHCTGAATTSSSGSTTEGELYI</sequence>
<protein>
    <submittedName>
        <fullName evidence="1">Uncharacterized protein</fullName>
    </submittedName>
</protein>
<dbReference type="AlphaFoldDB" id="N1QST8"/>
<dbReference type="EnsemblPlants" id="EMT01563">
    <property type="protein sequence ID" value="EMT01563"/>
    <property type="gene ID" value="F775_44014"/>
</dbReference>